<dbReference type="Pfam" id="PF00059">
    <property type="entry name" value="Lectin_C"/>
    <property type="match status" value="1"/>
</dbReference>
<name>A0A914D903_9BILA</name>
<dbReference type="InterPro" id="IPR016186">
    <property type="entry name" value="C-type_lectin-like/link_sf"/>
</dbReference>
<dbReference type="Gene3D" id="3.10.100.10">
    <property type="entry name" value="Mannose-Binding Protein A, subunit A"/>
    <property type="match status" value="1"/>
</dbReference>
<keyword evidence="2" id="KW-1185">Reference proteome</keyword>
<reference evidence="3" key="1">
    <citation type="submission" date="2022-11" db="UniProtKB">
        <authorList>
            <consortium name="WormBaseParasite"/>
        </authorList>
    </citation>
    <scope>IDENTIFICATION</scope>
</reference>
<dbReference type="WBParaSite" id="ACRNAN_scaffold2106.g8993.t1">
    <property type="protein sequence ID" value="ACRNAN_scaffold2106.g8993.t1"/>
    <property type="gene ID" value="ACRNAN_scaffold2106.g8993"/>
</dbReference>
<accession>A0A914D903</accession>
<dbReference type="InterPro" id="IPR016187">
    <property type="entry name" value="CTDL_fold"/>
</dbReference>
<organism evidence="2 3">
    <name type="scientific">Acrobeloides nanus</name>
    <dbReference type="NCBI Taxonomy" id="290746"/>
    <lineage>
        <taxon>Eukaryota</taxon>
        <taxon>Metazoa</taxon>
        <taxon>Ecdysozoa</taxon>
        <taxon>Nematoda</taxon>
        <taxon>Chromadorea</taxon>
        <taxon>Rhabditida</taxon>
        <taxon>Tylenchina</taxon>
        <taxon>Cephalobomorpha</taxon>
        <taxon>Cephaloboidea</taxon>
        <taxon>Cephalobidae</taxon>
        <taxon>Acrobeloides</taxon>
    </lineage>
</organism>
<dbReference type="InterPro" id="IPR001304">
    <property type="entry name" value="C-type_lectin-like"/>
</dbReference>
<evidence type="ECO:0000259" key="1">
    <source>
        <dbReference type="PROSITE" id="PS50041"/>
    </source>
</evidence>
<feature type="domain" description="C-type lectin" evidence="1">
    <location>
        <begin position="14"/>
        <end position="76"/>
    </location>
</feature>
<dbReference type="PROSITE" id="PS50041">
    <property type="entry name" value="C_TYPE_LECTIN_2"/>
    <property type="match status" value="1"/>
</dbReference>
<dbReference type="SUPFAM" id="SSF56436">
    <property type="entry name" value="C-type lectin-like"/>
    <property type="match status" value="1"/>
</dbReference>
<dbReference type="PANTHER" id="PTHR22803">
    <property type="entry name" value="MANNOSE, PHOSPHOLIPASE, LECTIN RECEPTOR RELATED"/>
    <property type="match status" value="1"/>
</dbReference>
<evidence type="ECO:0000313" key="3">
    <source>
        <dbReference type="WBParaSite" id="ACRNAN_scaffold2106.g8993.t1"/>
    </source>
</evidence>
<proteinExistence type="predicted"/>
<dbReference type="AlphaFoldDB" id="A0A914D903"/>
<dbReference type="Proteomes" id="UP000887540">
    <property type="component" value="Unplaced"/>
</dbReference>
<sequence>MTRTGLLVDHTEQIWIGLKSSGHEFQWSDGTPLDYEIWGPRDPDLQGVQEKCVMMRPDLQVVNDYFQKWDDWSCNQAKLRAFVCKKPARFI</sequence>
<dbReference type="InterPro" id="IPR050111">
    <property type="entry name" value="C-type_lectin/snaclec_domain"/>
</dbReference>
<protein>
    <submittedName>
        <fullName evidence="3">C-type lectin domain-containing protein</fullName>
    </submittedName>
</protein>
<evidence type="ECO:0000313" key="2">
    <source>
        <dbReference type="Proteomes" id="UP000887540"/>
    </source>
</evidence>